<evidence type="ECO:0000313" key="9">
    <source>
        <dbReference type="Proteomes" id="UP000009022"/>
    </source>
</evidence>
<dbReference type="GO" id="GO:0045893">
    <property type="term" value="P:positive regulation of DNA-templated transcription"/>
    <property type="evidence" value="ECO:0007669"/>
    <property type="project" value="InterPro"/>
</dbReference>
<dbReference type="GO" id="GO:0003677">
    <property type="term" value="F:DNA binding"/>
    <property type="evidence" value="ECO:0007669"/>
    <property type="project" value="UniProtKB-KW"/>
</dbReference>
<dbReference type="PhylomeDB" id="B3S3Q0"/>
<gene>
    <name evidence="8" type="ORF">TRIADDRAFT_58802</name>
</gene>
<dbReference type="GO" id="GO:0005634">
    <property type="term" value="C:nucleus"/>
    <property type="evidence" value="ECO:0007669"/>
    <property type="project" value="UniProtKB-SubCell"/>
</dbReference>
<dbReference type="GO" id="GO:0003723">
    <property type="term" value="F:RNA binding"/>
    <property type="evidence" value="ECO:0007669"/>
    <property type="project" value="InterPro"/>
</dbReference>
<reference evidence="8 9" key="1">
    <citation type="journal article" date="2008" name="Nature">
        <title>The Trichoplax genome and the nature of placozoans.</title>
        <authorList>
            <person name="Srivastava M."/>
            <person name="Begovic E."/>
            <person name="Chapman J."/>
            <person name="Putnam N.H."/>
            <person name="Hellsten U."/>
            <person name="Kawashima T."/>
            <person name="Kuo A."/>
            <person name="Mitros T."/>
            <person name="Salamov A."/>
            <person name="Carpenter M.L."/>
            <person name="Signorovitch A.Y."/>
            <person name="Moreno M.A."/>
            <person name="Kamm K."/>
            <person name="Grimwood J."/>
            <person name="Schmutz J."/>
            <person name="Shapiro H."/>
            <person name="Grigoriev I.V."/>
            <person name="Buss L.W."/>
            <person name="Schierwater B."/>
            <person name="Dellaporta S.L."/>
            <person name="Rokhsar D.S."/>
        </authorList>
    </citation>
    <scope>NUCLEOTIDE SEQUENCE [LARGE SCALE GENOMIC DNA]</scope>
    <source>
        <strain evidence="8 9">Grell-BS-1999</strain>
    </source>
</reference>
<evidence type="ECO:0000313" key="8">
    <source>
        <dbReference type="EMBL" id="EDV22508.1"/>
    </source>
</evidence>
<keyword evidence="9" id="KW-1185">Reference proteome</keyword>
<proteinExistence type="inferred from homology"/>
<dbReference type="PANTHER" id="PTHR14339:SF12">
    <property type="entry name" value="VASCULIN"/>
    <property type="match status" value="1"/>
</dbReference>
<dbReference type="InParanoid" id="B3S3Q0"/>
<feature type="region of interest" description="Disordered" evidence="7">
    <location>
        <begin position="1"/>
        <end position="90"/>
    </location>
</feature>
<comment type="subcellular location">
    <subcellularLocation>
        <location evidence="1">Nucleus</location>
    </subcellularLocation>
</comment>
<dbReference type="GeneID" id="6756076"/>
<sequence length="325" mass="35950">MANKVPDFTPAWLSFPSSNDGNTNASNKNVWSRGNSPLSAALVTSSAGKQNNGIKPLDFGKANDTGTSNHLSKKPVRNSNDNEDDNNFVSSKFYTSYKGSANGKRESIGASYKDVAASTVVVSGKSVRRSRIIKSEASSSKHTEKNFKFNNNKNMEPKLQNVQKPRPALNKSDFFEAVRSENSNMPRNKQSLGRKVDSGNENYLSQKIEVNNHKRQDASLDGLANESDRALHPCREISISLEGEQRLLRAMGWHDESDDDSFTPITEDEKKEFLSRQMQYQLSGLSNLSLTKTTKNLRQTTRSNAVSCSSDSSITSSESSDNEDF</sequence>
<protein>
    <recommendedName>
        <fullName evidence="10">Vasculin</fullName>
    </recommendedName>
</protein>
<feature type="region of interest" description="Disordered" evidence="7">
    <location>
        <begin position="299"/>
        <end position="325"/>
    </location>
</feature>
<dbReference type="InterPro" id="IPR028128">
    <property type="entry name" value="Vasculin_fam"/>
</dbReference>
<comment type="similarity">
    <text evidence="2">Belongs to the vasculin family.</text>
</comment>
<dbReference type="HOGENOM" id="CLU_856127_0_0_1"/>
<evidence type="ECO:0000256" key="3">
    <source>
        <dbReference type="ARBA" id="ARBA00023015"/>
    </source>
</evidence>
<evidence type="ECO:0008006" key="10">
    <source>
        <dbReference type="Google" id="ProtNLM"/>
    </source>
</evidence>
<dbReference type="GO" id="GO:0006351">
    <property type="term" value="P:DNA-templated transcription"/>
    <property type="evidence" value="ECO:0007669"/>
    <property type="project" value="InterPro"/>
</dbReference>
<evidence type="ECO:0000256" key="4">
    <source>
        <dbReference type="ARBA" id="ARBA00023125"/>
    </source>
</evidence>
<dbReference type="OrthoDB" id="8741226at2759"/>
<evidence type="ECO:0000256" key="2">
    <source>
        <dbReference type="ARBA" id="ARBA00010099"/>
    </source>
</evidence>
<keyword evidence="6" id="KW-0539">Nucleus</keyword>
<dbReference type="Proteomes" id="UP000009022">
    <property type="component" value="Unassembled WGS sequence"/>
</dbReference>
<dbReference type="KEGG" id="tad:TRIADDRAFT_58802"/>
<feature type="compositionally biased region" description="Low complexity" evidence="7">
    <location>
        <begin position="307"/>
        <end position="319"/>
    </location>
</feature>
<keyword evidence="3" id="KW-0805">Transcription regulation</keyword>
<dbReference type="PANTHER" id="PTHR14339">
    <property type="entry name" value="VASCULIN"/>
    <property type="match status" value="1"/>
</dbReference>
<keyword evidence="5" id="KW-0804">Transcription</keyword>
<dbReference type="CTD" id="6756076"/>
<accession>B3S3Q0</accession>
<name>B3S3Q0_TRIAD</name>
<organism evidence="8 9">
    <name type="scientific">Trichoplax adhaerens</name>
    <name type="common">Trichoplax reptans</name>
    <dbReference type="NCBI Taxonomy" id="10228"/>
    <lineage>
        <taxon>Eukaryota</taxon>
        <taxon>Metazoa</taxon>
        <taxon>Placozoa</taxon>
        <taxon>Uniplacotomia</taxon>
        <taxon>Trichoplacea</taxon>
        <taxon>Trichoplacidae</taxon>
        <taxon>Trichoplax</taxon>
    </lineage>
</organism>
<evidence type="ECO:0000256" key="5">
    <source>
        <dbReference type="ARBA" id="ARBA00023163"/>
    </source>
</evidence>
<evidence type="ECO:0000256" key="7">
    <source>
        <dbReference type="SAM" id="MobiDB-lite"/>
    </source>
</evidence>
<dbReference type="EMBL" id="DS985249">
    <property type="protein sequence ID" value="EDV22508.1"/>
    <property type="molecule type" value="Genomic_DNA"/>
</dbReference>
<dbReference type="AlphaFoldDB" id="B3S3Q0"/>
<evidence type="ECO:0000256" key="6">
    <source>
        <dbReference type="ARBA" id="ARBA00023242"/>
    </source>
</evidence>
<dbReference type="Pfam" id="PF15337">
    <property type="entry name" value="Vasculin"/>
    <property type="match status" value="1"/>
</dbReference>
<keyword evidence="4" id="KW-0238">DNA-binding</keyword>
<dbReference type="RefSeq" id="XP_002115052.1">
    <property type="nucleotide sequence ID" value="XM_002115016.1"/>
</dbReference>
<feature type="compositionally biased region" description="Polar residues" evidence="7">
    <location>
        <begin position="15"/>
        <end position="53"/>
    </location>
</feature>
<evidence type="ECO:0000256" key="1">
    <source>
        <dbReference type="ARBA" id="ARBA00004123"/>
    </source>
</evidence>